<dbReference type="Proteomes" id="UP001380601">
    <property type="component" value="Unassembled WGS sequence"/>
</dbReference>
<evidence type="ECO:0000256" key="4">
    <source>
        <dbReference type="ARBA" id="ARBA00023136"/>
    </source>
</evidence>
<comment type="caution">
    <text evidence="6">The sequence shown here is derived from an EMBL/GenBank/DDBJ whole genome shotgun (WGS) entry which is preliminary data.</text>
</comment>
<dbReference type="EMBL" id="JBBWSC010000004">
    <property type="protein sequence ID" value="MEL0538041.1"/>
    <property type="molecule type" value="Genomic_DNA"/>
</dbReference>
<sequence length="162" mass="18506">MNNYQNIIHYIQYIIIFIIRVGSGGYIFVQGWEKLTGGFTINGLVPVVIQNEDSPIWFKLFFEHIVAHTTGIFNIIVPLGEVAIGLGLLFGIMSQIASFFGAFVMLNYILSDMIFTYPVQLAFFIILLMNPAILNKISLKSMILYIKEKGEYKHESHPARRR</sequence>
<evidence type="ECO:0000256" key="2">
    <source>
        <dbReference type="ARBA" id="ARBA00022692"/>
    </source>
</evidence>
<evidence type="ECO:0000256" key="3">
    <source>
        <dbReference type="ARBA" id="ARBA00022989"/>
    </source>
</evidence>
<dbReference type="InterPro" id="IPR032808">
    <property type="entry name" value="DoxX"/>
</dbReference>
<organism evidence="6 7">
    <name type="scientific">Staphylococcus debuckii</name>
    <dbReference type="NCBI Taxonomy" id="2044912"/>
    <lineage>
        <taxon>Bacteria</taxon>
        <taxon>Bacillati</taxon>
        <taxon>Bacillota</taxon>
        <taxon>Bacilli</taxon>
        <taxon>Bacillales</taxon>
        <taxon>Staphylococcaceae</taxon>
        <taxon>Staphylococcus</taxon>
    </lineage>
</organism>
<evidence type="ECO:0000256" key="1">
    <source>
        <dbReference type="ARBA" id="ARBA00004141"/>
    </source>
</evidence>
<keyword evidence="7" id="KW-1185">Reference proteome</keyword>
<feature type="transmembrane region" description="Helical" evidence="5">
    <location>
        <begin position="84"/>
        <end position="109"/>
    </location>
</feature>
<feature type="transmembrane region" description="Helical" evidence="5">
    <location>
        <begin position="7"/>
        <end position="29"/>
    </location>
</feature>
<keyword evidence="3 5" id="KW-1133">Transmembrane helix</keyword>
<name>A0ABU9EX17_9STAP</name>
<keyword evidence="2 5" id="KW-0812">Transmembrane</keyword>
<feature type="transmembrane region" description="Helical" evidence="5">
    <location>
        <begin position="56"/>
        <end position="77"/>
    </location>
</feature>
<evidence type="ECO:0000256" key="5">
    <source>
        <dbReference type="SAM" id="Phobius"/>
    </source>
</evidence>
<keyword evidence="4 5" id="KW-0472">Membrane</keyword>
<reference evidence="6 7" key="1">
    <citation type="submission" date="2024-04" db="EMBL/GenBank/DDBJ databases">
        <title>Staphylococcus debuckii a clinical isolate.</title>
        <authorList>
            <person name="Magnan C."/>
            <person name="Plumet L."/>
            <person name="Morsli M."/>
            <person name="Molle V."/>
            <person name="Lavigne J.-P."/>
        </authorList>
    </citation>
    <scope>NUCLEOTIDE SEQUENCE [LARGE SCALE GENOMIC DNA]</scope>
    <source>
        <strain evidence="6 7">NSD001</strain>
    </source>
</reference>
<dbReference type="PANTHER" id="PTHR39157:SF1">
    <property type="entry name" value="DOXX FAMILY PROTEIN"/>
    <property type="match status" value="1"/>
</dbReference>
<comment type="subcellular location">
    <subcellularLocation>
        <location evidence="1">Membrane</location>
        <topology evidence="1">Multi-pass membrane protein</topology>
    </subcellularLocation>
</comment>
<gene>
    <name evidence="6" type="ORF">AADA34_04750</name>
</gene>
<accession>A0ABU9EX17</accession>
<protein>
    <submittedName>
        <fullName evidence="6">DoxX family protein</fullName>
    </submittedName>
</protein>
<dbReference type="Pfam" id="PF07681">
    <property type="entry name" value="DoxX"/>
    <property type="match status" value="1"/>
</dbReference>
<evidence type="ECO:0000313" key="6">
    <source>
        <dbReference type="EMBL" id="MEL0538041.1"/>
    </source>
</evidence>
<feature type="transmembrane region" description="Helical" evidence="5">
    <location>
        <begin position="115"/>
        <end position="134"/>
    </location>
</feature>
<evidence type="ECO:0000313" key="7">
    <source>
        <dbReference type="Proteomes" id="UP001380601"/>
    </source>
</evidence>
<proteinExistence type="predicted"/>
<dbReference type="PANTHER" id="PTHR39157">
    <property type="entry name" value="INTEGRAL MEMBRANE PROTEIN-RELATED"/>
    <property type="match status" value="1"/>
</dbReference>
<dbReference type="RefSeq" id="WP_341611582.1">
    <property type="nucleotide sequence ID" value="NZ_JBBWSC010000004.1"/>
</dbReference>